<keyword evidence="4" id="KW-0812">Transmembrane</keyword>
<evidence type="ECO:0000256" key="2">
    <source>
        <dbReference type="ARBA" id="ARBA00023136"/>
    </source>
</evidence>
<evidence type="ECO:0000313" key="6">
    <source>
        <dbReference type="Proteomes" id="UP000250321"/>
    </source>
</evidence>
<dbReference type="STRING" id="2094558.A0A314V5E6"/>
<dbReference type="PANTHER" id="PTHR31234">
    <property type="entry name" value="LATE EMBRYOGENESIS ABUNDANT (LEA) HYDROXYPROLINE-RICH GLYCOPROTEIN FAMILY"/>
    <property type="match status" value="1"/>
</dbReference>
<comment type="caution">
    <text evidence="5">The sequence shown here is derived from an EMBL/GenBank/DDBJ whole genome shotgun (WGS) entry which is preliminary data.</text>
</comment>
<dbReference type="AlphaFoldDB" id="A0A314V5E6"/>
<dbReference type="Proteomes" id="UP000250321">
    <property type="component" value="Unassembled WGS sequence"/>
</dbReference>
<feature type="compositionally biased region" description="Polar residues" evidence="3">
    <location>
        <begin position="1"/>
        <end position="23"/>
    </location>
</feature>
<reference evidence="5 6" key="1">
    <citation type="submission" date="2018-02" db="EMBL/GenBank/DDBJ databases">
        <title>Draft genome of wild Prunus yedoensis var. nudiflora.</title>
        <authorList>
            <person name="Baek S."/>
            <person name="Kim J.-H."/>
            <person name="Choi K."/>
            <person name="Kim G.-B."/>
            <person name="Cho A."/>
            <person name="Jang H."/>
            <person name="Shin C.-H."/>
            <person name="Yu H.-J."/>
            <person name="Mun J.-H."/>
        </authorList>
    </citation>
    <scope>NUCLEOTIDE SEQUENCE [LARGE SCALE GENOMIC DNA]</scope>
    <source>
        <strain evidence="6">cv. Jeju island</strain>
        <tissue evidence="5">Leaf</tissue>
    </source>
</reference>
<protein>
    <recommendedName>
        <fullName evidence="7">Late embryogenesis abundant protein LEA-2 subgroup domain-containing protein</fullName>
    </recommendedName>
</protein>
<feature type="compositionally biased region" description="Pro residues" evidence="3">
    <location>
        <begin position="32"/>
        <end position="45"/>
    </location>
</feature>
<evidence type="ECO:0000256" key="1">
    <source>
        <dbReference type="ARBA" id="ARBA00004370"/>
    </source>
</evidence>
<name>A0A314V5E6_PRUYE</name>
<dbReference type="InterPro" id="IPR044839">
    <property type="entry name" value="NDR1-like"/>
</dbReference>
<sequence length="292" mass="32310">MASTTETNQPRPSDQPATQSSEAHQPRAATDPYPPPVGGTHPPPNMSYAHPQQGYPTAAPPYHGYHANAYNPYYGDPYYTAASYNQADDAASSCFRCFCIIMFLLVIFTLLASIFMFAVVRPDTPAFKVESFSVSNFNLVPGSKVVSGKWEASIYVDNPSYRMKLDIDRWETSLYHKDNFLAMGSVMHSMNLDSRAKGTMHMKMETYNTTASSAVEDMEKEQKEGGNVSFNLRLTLSYDMKASGFWYNHYSNYRSGTLRVKCSDLKVPLLAGSNTGSMPGGSSKTCDISDGF</sequence>
<keyword evidence="2 4" id="KW-0472">Membrane</keyword>
<evidence type="ECO:0008006" key="7">
    <source>
        <dbReference type="Google" id="ProtNLM"/>
    </source>
</evidence>
<evidence type="ECO:0000256" key="4">
    <source>
        <dbReference type="SAM" id="Phobius"/>
    </source>
</evidence>
<gene>
    <name evidence="5" type="ORF">Pyn_03763</name>
</gene>
<keyword evidence="4" id="KW-1133">Transmembrane helix</keyword>
<dbReference type="EMBL" id="PJQY01002692">
    <property type="protein sequence ID" value="PQM43309.1"/>
    <property type="molecule type" value="Genomic_DNA"/>
</dbReference>
<feature type="region of interest" description="Disordered" evidence="3">
    <location>
        <begin position="1"/>
        <end position="53"/>
    </location>
</feature>
<comment type="subcellular location">
    <subcellularLocation>
        <location evidence="1">Membrane</location>
    </subcellularLocation>
</comment>
<evidence type="ECO:0000313" key="5">
    <source>
        <dbReference type="EMBL" id="PQM43309.1"/>
    </source>
</evidence>
<dbReference type="SUPFAM" id="SSF117070">
    <property type="entry name" value="LEA14-like"/>
    <property type="match status" value="1"/>
</dbReference>
<proteinExistence type="predicted"/>
<dbReference type="GO" id="GO:0016020">
    <property type="term" value="C:membrane"/>
    <property type="evidence" value="ECO:0007669"/>
    <property type="project" value="UniProtKB-SubCell"/>
</dbReference>
<feature type="transmembrane region" description="Helical" evidence="4">
    <location>
        <begin position="100"/>
        <end position="120"/>
    </location>
</feature>
<dbReference type="OrthoDB" id="695142at2759"/>
<evidence type="ECO:0000256" key="3">
    <source>
        <dbReference type="SAM" id="MobiDB-lite"/>
    </source>
</evidence>
<organism evidence="5 6">
    <name type="scientific">Prunus yedoensis var. nudiflora</name>
    <dbReference type="NCBI Taxonomy" id="2094558"/>
    <lineage>
        <taxon>Eukaryota</taxon>
        <taxon>Viridiplantae</taxon>
        <taxon>Streptophyta</taxon>
        <taxon>Embryophyta</taxon>
        <taxon>Tracheophyta</taxon>
        <taxon>Spermatophyta</taxon>
        <taxon>Magnoliopsida</taxon>
        <taxon>eudicotyledons</taxon>
        <taxon>Gunneridae</taxon>
        <taxon>Pentapetalae</taxon>
        <taxon>rosids</taxon>
        <taxon>fabids</taxon>
        <taxon>Rosales</taxon>
        <taxon>Rosaceae</taxon>
        <taxon>Amygdaloideae</taxon>
        <taxon>Amygdaleae</taxon>
        <taxon>Prunus</taxon>
    </lineage>
</organism>
<keyword evidence="6" id="KW-1185">Reference proteome</keyword>
<dbReference type="GO" id="GO:0098542">
    <property type="term" value="P:defense response to other organism"/>
    <property type="evidence" value="ECO:0007669"/>
    <property type="project" value="InterPro"/>
</dbReference>
<dbReference type="PANTHER" id="PTHR31234:SF2">
    <property type="entry name" value="OS05G0199100 PROTEIN"/>
    <property type="match status" value="1"/>
</dbReference>
<accession>A0A314V5E6</accession>